<dbReference type="Proteomes" id="UP000199541">
    <property type="component" value="Unassembled WGS sequence"/>
</dbReference>
<reference evidence="3" key="1">
    <citation type="journal article" date="2014" name="Int. J. Syst. Evol. Microbiol.">
        <title>Complete genome sequence of Corynebacterium casei LMG S-19264T (=DSM 44701T), isolated from a smear-ripened cheese.</title>
        <authorList>
            <consortium name="US DOE Joint Genome Institute (JGI-PGF)"/>
            <person name="Walter F."/>
            <person name="Albersmeier A."/>
            <person name="Kalinowski J."/>
            <person name="Ruckert C."/>
        </authorList>
    </citation>
    <scope>NUCLEOTIDE SEQUENCE</scope>
    <source>
        <strain evidence="3">CGMCC 1.10859</strain>
    </source>
</reference>
<reference evidence="4 5" key="2">
    <citation type="submission" date="2016-10" db="EMBL/GenBank/DDBJ databases">
        <authorList>
            <person name="Varghese N."/>
            <person name="Submissions S."/>
        </authorList>
    </citation>
    <scope>NUCLEOTIDE SEQUENCE [LARGE SCALE GENOMIC DNA]</scope>
    <source>
        <strain evidence="4 5">DSM 24802</strain>
    </source>
</reference>
<evidence type="ECO:0000313" key="4">
    <source>
        <dbReference type="EMBL" id="SDW81719.1"/>
    </source>
</evidence>
<dbReference type="SUPFAM" id="SSF89796">
    <property type="entry name" value="CoA-transferase family III (CaiB/BaiF)"/>
    <property type="match status" value="1"/>
</dbReference>
<dbReference type="InterPro" id="IPR003673">
    <property type="entry name" value="CoA-Trfase_fam_III"/>
</dbReference>
<reference evidence="3" key="3">
    <citation type="submission" date="2023-06" db="EMBL/GenBank/DDBJ databases">
        <authorList>
            <person name="Sun Q."/>
            <person name="Zhou Y."/>
        </authorList>
    </citation>
    <scope>NUCLEOTIDE SEQUENCE</scope>
    <source>
        <strain evidence="3">CGMCC 1.10859</strain>
    </source>
</reference>
<evidence type="ECO:0000256" key="2">
    <source>
        <dbReference type="SAM" id="MobiDB-lite"/>
    </source>
</evidence>
<comment type="caution">
    <text evidence="3">The sequence shown here is derived from an EMBL/GenBank/DDBJ whole genome shotgun (WGS) entry which is preliminary data.</text>
</comment>
<evidence type="ECO:0000313" key="6">
    <source>
        <dbReference type="Proteomes" id="UP000634647"/>
    </source>
</evidence>
<dbReference type="PANTHER" id="PTHR48207">
    <property type="entry name" value="SUCCINATE--HYDROXYMETHYLGLUTARATE COA-TRANSFERASE"/>
    <property type="match status" value="1"/>
</dbReference>
<dbReference type="InterPro" id="IPR050483">
    <property type="entry name" value="CoA-transferase_III_domain"/>
</dbReference>
<evidence type="ECO:0000313" key="5">
    <source>
        <dbReference type="Proteomes" id="UP000199541"/>
    </source>
</evidence>
<dbReference type="Proteomes" id="UP000634647">
    <property type="component" value="Unassembled WGS sequence"/>
</dbReference>
<name>A0AAN4URG9_9RHOB</name>
<feature type="compositionally biased region" description="Basic residues" evidence="2">
    <location>
        <begin position="261"/>
        <end position="272"/>
    </location>
</feature>
<evidence type="ECO:0000256" key="1">
    <source>
        <dbReference type="ARBA" id="ARBA00022679"/>
    </source>
</evidence>
<sequence length="299" mass="32570">MTSDLEGVLVVSIEQAVAAPYLPARLAEAGARVIKIEREEGDFARRYDQAVLGQSAHFVWLNRGKESVCLDLRAPGDRAVLEAMLARADVFIQNLAPGPIERLGFAQGQLRATYPRPITAWISGYGDEGPYRDLEAYDLLVQAEVGLSAITGNAAGPARVGVSVADIACSMTVYQAVSRALIGRQATGRGRHVAVSLFHALADWMNVPYLQHVYGGVTRAPCRPQPSHHRALWRVSVRGWRLGPAVDPERARMAPVLRRNPGSRRSGRRRALRCSPSLARRKPEFPGSDHDDGLVTPSG</sequence>
<dbReference type="PANTHER" id="PTHR48207:SF3">
    <property type="entry name" value="SUCCINATE--HYDROXYMETHYLGLUTARATE COA-TRANSFERASE"/>
    <property type="match status" value="1"/>
</dbReference>
<dbReference type="EMBL" id="BNAB01000006">
    <property type="protein sequence ID" value="GHE01156.1"/>
    <property type="molecule type" value="Genomic_DNA"/>
</dbReference>
<dbReference type="InterPro" id="IPR023606">
    <property type="entry name" value="CoA-Trfase_III_dom_1_sf"/>
</dbReference>
<gene>
    <name evidence="3" type="ORF">GCM10008024_15500</name>
    <name evidence="4" type="ORF">SAMN05444006_10711</name>
</gene>
<feature type="region of interest" description="Disordered" evidence="2">
    <location>
        <begin position="252"/>
        <end position="299"/>
    </location>
</feature>
<evidence type="ECO:0000313" key="3">
    <source>
        <dbReference type="EMBL" id="GHE01156.1"/>
    </source>
</evidence>
<dbReference type="Gene3D" id="3.40.50.10540">
    <property type="entry name" value="Crotonobetainyl-coa:carnitine coa-transferase, domain 1"/>
    <property type="match status" value="1"/>
</dbReference>
<dbReference type="GO" id="GO:0008410">
    <property type="term" value="F:CoA-transferase activity"/>
    <property type="evidence" value="ECO:0007669"/>
    <property type="project" value="TreeGrafter"/>
</dbReference>
<proteinExistence type="predicted"/>
<dbReference type="Pfam" id="PF02515">
    <property type="entry name" value="CoA_transf_3"/>
    <property type="match status" value="1"/>
</dbReference>
<accession>A0AAN4URG9</accession>
<keyword evidence="1" id="KW-0808">Transferase</keyword>
<feature type="compositionally biased region" description="Basic and acidic residues" evidence="2">
    <location>
        <begin position="281"/>
        <end position="293"/>
    </location>
</feature>
<dbReference type="AlphaFoldDB" id="A0AAN4URG9"/>
<dbReference type="EMBL" id="FNOB01000007">
    <property type="protein sequence ID" value="SDW81719.1"/>
    <property type="molecule type" value="Genomic_DNA"/>
</dbReference>
<organism evidence="3 6">
    <name type="scientific">Allgaiera indica</name>
    <dbReference type="NCBI Taxonomy" id="765699"/>
    <lineage>
        <taxon>Bacteria</taxon>
        <taxon>Pseudomonadati</taxon>
        <taxon>Pseudomonadota</taxon>
        <taxon>Alphaproteobacteria</taxon>
        <taxon>Rhodobacterales</taxon>
        <taxon>Paracoccaceae</taxon>
        <taxon>Allgaiera</taxon>
    </lineage>
</organism>
<protein>
    <submittedName>
        <fullName evidence="4">CoA-transferase family III</fullName>
    </submittedName>
</protein>
<keyword evidence="5" id="KW-1185">Reference proteome</keyword>